<accession>G4ZQZ0</accession>
<evidence type="ECO:0000256" key="1">
    <source>
        <dbReference type="SAM" id="MobiDB-lite"/>
    </source>
</evidence>
<feature type="compositionally biased region" description="Acidic residues" evidence="1">
    <location>
        <begin position="109"/>
        <end position="119"/>
    </location>
</feature>
<evidence type="ECO:0000313" key="2">
    <source>
        <dbReference type="EMBL" id="EGZ14070.1"/>
    </source>
</evidence>
<dbReference type="Proteomes" id="UP000002640">
    <property type="component" value="Unassembled WGS sequence"/>
</dbReference>
<dbReference type="GeneID" id="20638708"/>
<feature type="region of interest" description="Disordered" evidence="1">
    <location>
        <begin position="105"/>
        <end position="182"/>
    </location>
</feature>
<feature type="region of interest" description="Disordered" evidence="1">
    <location>
        <begin position="30"/>
        <end position="89"/>
    </location>
</feature>
<evidence type="ECO:0000313" key="3">
    <source>
        <dbReference type="Proteomes" id="UP000002640"/>
    </source>
</evidence>
<feature type="region of interest" description="Disordered" evidence="1">
    <location>
        <begin position="211"/>
        <end position="277"/>
    </location>
</feature>
<feature type="compositionally biased region" description="Basic residues" evidence="1">
    <location>
        <begin position="260"/>
        <end position="277"/>
    </location>
</feature>
<protein>
    <submittedName>
        <fullName evidence="2">Uncharacterized protein</fullName>
    </submittedName>
</protein>
<feature type="compositionally biased region" description="Basic and acidic residues" evidence="1">
    <location>
        <begin position="43"/>
        <end position="56"/>
    </location>
</feature>
<feature type="compositionally biased region" description="Low complexity" evidence="1">
    <location>
        <begin position="224"/>
        <end position="233"/>
    </location>
</feature>
<dbReference type="OMA" id="TEKHRSN"/>
<dbReference type="KEGG" id="psoj:PHYSODRAFT_256167"/>
<organism evidence="2 3">
    <name type="scientific">Phytophthora sojae (strain P6497)</name>
    <name type="common">Soybean stem and root rot agent</name>
    <name type="synonym">Phytophthora megasperma f. sp. glycines</name>
    <dbReference type="NCBI Taxonomy" id="1094619"/>
    <lineage>
        <taxon>Eukaryota</taxon>
        <taxon>Sar</taxon>
        <taxon>Stramenopiles</taxon>
        <taxon>Oomycota</taxon>
        <taxon>Peronosporomycetes</taxon>
        <taxon>Peronosporales</taxon>
        <taxon>Peronosporaceae</taxon>
        <taxon>Phytophthora</taxon>
    </lineage>
</organism>
<dbReference type="InParanoid" id="G4ZQZ0"/>
<feature type="compositionally biased region" description="Acidic residues" evidence="1">
    <location>
        <begin position="236"/>
        <end position="245"/>
    </location>
</feature>
<dbReference type="EMBL" id="JH159156">
    <property type="protein sequence ID" value="EGZ14070.1"/>
    <property type="molecule type" value="Genomic_DNA"/>
</dbReference>
<gene>
    <name evidence="2" type="ORF">PHYSODRAFT_256167</name>
</gene>
<sequence length="277" mass="31057">MGNSCYCCSKRERTVEDLLDGSLEDKLLGKRDDDAEATTAEEEAWRQRREQLKDEAELSLDLSDDNDKGNSNAAKGGKPSGSTSVDHGTLIWDLSERNTVLAVRKETTELVEDEEDDEVFGSAKEDANGDEEEDQDQESKEHVAESEEFDVDRLTQLSARSAEDSYASVNEYFRGDDTRVFRDTEIDRATVADSFMGTTVTDSFLDASSTANRSFHVDDDDEVQQQQGEQQQKQEQDDEQVDDESSPDKRRSSSGASSSSRRRSSKKKSRSKKSSRK</sequence>
<dbReference type="RefSeq" id="XP_009531499.1">
    <property type="nucleotide sequence ID" value="XM_009533204.1"/>
</dbReference>
<name>G4ZQZ0_PHYSP</name>
<dbReference type="AlphaFoldDB" id="G4ZQZ0"/>
<keyword evidence="3" id="KW-1185">Reference proteome</keyword>
<dbReference type="SMR" id="G4ZQZ0"/>
<feature type="compositionally biased region" description="Basic and acidic residues" evidence="1">
    <location>
        <begin position="173"/>
        <end position="182"/>
    </location>
</feature>
<proteinExistence type="predicted"/>
<reference evidence="2 3" key="1">
    <citation type="journal article" date="2006" name="Science">
        <title>Phytophthora genome sequences uncover evolutionary origins and mechanisms of pathogenesis.</title>
        <authorList>
            <person name="Tyler B.M."/>
            <person name="Tripathy S."/>
            <person name="Zhang X."/>
            <person name="Dehal P."/>
            <person name="Jiang R.H."/>
            <person name="Aerts A."/>
            <person name="Arredondo F.D."/>
            <person name="Baxter L."/>
            <person name="Bensasson D."/>
            <person name="Beynon J.L."/>
            <person name="Chapman J."/>
            <person name="Damasceno C.M."/>
            <person name="Dorrance A.E."/>
            <person name="Dou D."/>
            <person name="Dickerman A.W."/>
            <person name="Dubchak I.L."/>
            <person name="Garbelotto M."/>
            <person name="Gijzen M."/>
            <person name="Gordon S.G."/>
            <person name="Govers F."/>
            <person name="Grunwald N.J."/>
            <person name="Huang W."/>
            <person name="Ivors K.L."/>
            <person name="Jones R.W."/>
            <person name="Kamoun S."/>
            <person name="Krampis K."/>
            <person name="Lamour K.H."/>
            <person name="Lee M.K."/>
            <person name="McDonald W.H."/>
            <person name="Medina M."/>
            <person name="Meijer H.J."/>
            <person name="Nordberg E.K."/>
            <person name="Maclean D.J."/>
            <person name="Ospina-Giraldo M.D."/>
            <person name="Morris P.F."/>
            <person name="Phuntumart V."/>
            <person name="Putnam N.H."/>
            <person name="Rash S."/>
            <person name="Rose J.K."/>
            <person name="Sakihama Y."/>
            <person name="Salamov A.A."/>
            <person name="Savidor A."/>
            <person name="Scheuring C.F."/>
            <person name="Smith B.M."/>
            <person name="Sobral B.W."/>
            <person name="Terry A."/>
            <person name="Torto-Alalibo T.A."/>
            <person name="Win J."/>
            <person name="Xu Z."/>
            <person name="Zhang H."/>
            <person name="Grigoriev I.V."/>
            <person name="Rokhsar D.S."/>
            <person name="Boore J.L."/>
        </authorList>
    </citation>
    <scope>NUCLEOTIDE SEQUENCE [LARGE SCALE GENOMIC DNA]</scope>
    <source>
        <strain evidence="2 3">P6497</strain>
    </source>
</reference>